<name>A0ACC2K4D3_PERAE</name>
<comment type="caution">
    <text evidence="1">The sequence shown here is derived from an EMBL/GenBank/DDBJ whole genome shotgun (WGS) entry which is preliminary data.</text>
</comment>
<evidence type="ECO:0000313" key="1">
    <source>
        <dbReference type="EMBL" id="KAJ8615969.1"/>
    </source>
</evidence>
<accession>A0ACC2K4D3</accession>
<gene>
    <name evidence="1" type="ORF">MRB53_035341</name>
</gene>
<keyword evidence="2" id="KW-1185">Reference proteome</keyword>
<dbReference type="EMBL" id="CM056820">
    <property type="protein sequence ID" value="KAJ8615969.1"/>
    <property type="molecule type" value="Genomic_DNA"/>
</dbReference>
<evidence type="ECO:0000313" key="2">
    <source>
        <dbReference type="Proteomes" id="UP001234297"/>
    </source>
</evidence>
<reference evidence="1 2" key="1">
    <citation type="journal article" date="2022" name="Hortic Res">
        <title>A haplotype resolved chromosomal level avocado genome allows analysis of novel avocado genes.</title>
        <authorList>
            <person name="Nath O."/>
            <person name="Fletcher S.J."/>
            <person name="Hayward A."/>
            <person name="Shaw L.M."/>
            <person name="Masouleh A.K."/>
            <person name="Furtado A."/>
            <person name="Henry R.J."/>
            <person name="Mitter N."/>
        </authorList>
    </citation>
    <scope>NUCLEOTIDE SEQUENCE [LARGE SCALE GENOMIC DNA]</scope>
    <source>
        <strain evidence="2">cv. Hass</strain>
    </source>
</reference>
<dbReference type="Proteomes" id="UP001234297">
    <property type="component" value="Chromosome 12"/>
</dbReference>
<organism evidence="1 2">
    <name type="scientific">Persea americana</name>
    <name type="common">Avocado</name>
    <dbReference type="NCBI Taxonomy" id="3435"/>
    <lineage>
        <taxon>Eukaryota</taxon>
        <taxon>Viridiplantae</taxon>
        <taxon>Streptophyta</taxon>
        <taxon>Embryophyta</taxon>
        <taxon>Tracheophyta</taxon>
        <taxon>Spermatophyta</taxon>
        <taxon>Magnoliopsida</taxon>
        <taxon>Magnoliidae</taxon>
        <taxon>Laurales</taxon>
        <taxon>Lauraceae</taxon>
        <taxon>Persea</taxon>
    </lineage>
</organism>
<protein>
    <submittedName>
        <fullName evidence="1">Uncharacterized protein</fullName>
    </submittedName>
</protein>
<sequence>MESREDLNTIFPFLPLILRSSSLFWPPKALAVLKALSNGPDYSGVDSGAIFFDAIIDLRDCIFLSGERLAPSAHRGYVIFFDQLMSPDDSRKWFGEVVPALASLLLRFPSLLEDHYKNADHVICEGKDGLRIKTGLRLLGSQEAGTVLLSQELISALLACSLFCLFPVRNRNDKDLPTINFDRLFASLYPNVKQSQENKIKCLVHYFERVCLCTPTGFVSFERKVLPLEQSSVCTCYPDTDFWSKSTVPLCSFEILHSGFIEDQQYEALEVDFANKYIGGGALHTGCVQEEIRFMISPELIVSMLFLSSMDDNEAIEIVGAERFSNYTGYASSFLFMGDYLDMGPVDSMGRRKTRIVAIDALCKPGMRQYRVKGLLRETSKAFCGFLDLSKYQINSKVFQEGAFCREKNGQNMNDVDVDTRNVLPHVGSNAFTTRKGDHLPQKCHGSTQCPDRKIDLDGSCVLVETSNGRSSHAELIANPSCAYSKGLESQNSIGVATGNWGCGAFGGDPELKSMIQWLAASQAQRPFVLYYTFKAAALQRLEEVTRWILSHEWTVGDLWNLLLEYSSQRLNGETSIGFFNWILPPSADDSGTANDTHCTSL</sequence>
<proteinExistence type="predicted"/>